<organism evidence="7 8">
    <name type="scientific">Rhodovulum sulfidophilum</name>
    <name type="common">Rhodobacter sulfidophilus</name>
    <dbReference type="NCBI Taxonomy" id="35806"/>
    <lineage>
        <taxon>Bacteria</taxon>
        <taxon>Pseudomonadati</taxon>
        <taxon>Pseudomonadota</taxon>
        <taxon>Alphaproteobacteria</taxon>
        <taxon>Rhodobacterales</taxon>
        <taxon>Paracoccaceae</taxon>
        <taxon>Rhodovulum</taxon>
    </lineage>
</organism>
<evidence type="ECO:0000313" key="8">
    <source>
        <dbReference type="Proteomes" id="UP000249185"/>
    </source>
</evidence>
<evidence type="ECO:0000256" key="2">
    <source>
        <dbReference type="ARBA" id="ARBA00009236"/>
    </source>
</evidence>
<name>A0A2W5N8M7_RHOSU</name>
<accession>A0A2W5N8M7</accession>
<comment type="caution">
    <text evidence="7">The sequence shown here is derived from an EMBL/GenBank/DDBJ whole genome shotgun (WGS) entry which is preliminary data.</text>
</comment>
<dbReference type="GO" id="GO:0008453">
    <property type="term" value="F:alanine-glyoxylate transaminase activity"/>
    <property type="evidence" value="ECO:0007669"/>
    <property type="project" value="TreeGrafter"/>
</dbReference>
<reference evidence="7 8" key="1">
    <citation type="submission" date="2017-08" db="EMBL/GenBank/DDBJ databases">
        <title>Infants hospitalized years apart are colonized by the same room-sourced microbial strains.</title>
        <authorList>
            <person name="Brooks B."/>
            <person name="Olm M.R."/>
            <person name="Firek B.A."/>
            <person name="Baker R."/>
            <person name="Thomas B.C."/>
            <person name="Morowitz M.J."/>
            <person name="Banfield J.F."/>
        </authorList>
    </citation>
    <scope>NUCLEOTIDE SEQUENCE [LARGE SCALE GENOMIC DNA]</scope>
    <source>
        <strain evidence="7">S2_005_002_R2_34</strain>
    </source>
</reference>
<dbReference type="Gene3D" id="3.90.1150.10">
    <property type="entry name" value="Aspartate Aminotransferase, domain 1"/>
    <property type="match status" value="1"/>
</dbReference>
<dbReference type="PANTHER" id="PTHR21152">
    <property type="entry name" value="AMINOTRANSFERASE CLASS V"/>
    <property type="match status" value="1"/>
</dbReference>
<dbReference type="AlphaFoldDB" id="A0A2W5N8M7"/>
<dbReference type="InterPro" id="IPR000192">
    <property type="entry name" value="Aminotrans_V_dom"/>
</dbReference>
<evidence type="ECO:0000256" key="1">
    <source>
        <dbReference type="ARBA" id="ARBA00001933"/>
    </source>
</evidence>
<dbReference type="PANTHER" id="PTHR21152:SF40">
    <property type="entry name" value="ALANINE--GLYOXYLATE AMINOTRANSFERASE"/>
    <property type="match status" value="1"/>
</dbReference>
<comment type="cofactor">
    <cofactor evidence="1 5">
        <name>pyridoxal 5'-phosphate</name>
        <dbReference type="ChEBI" id="CHEBI:597326"/>
    </cofactor>
</comment>
<dbReference type="Pfam" id="PF00266">
    <property type="entry name" value="Aminotran_5"/>
    <property type="match status" value="1"/>
</dbReference>
<feature type="domain" description="Aminotransferase class V" evidence="6">
    <location>
        <begin position="39"/>
        <end position="333"/>
    </location>
</feature>
<dbReference type="SUPFAM" id="SSF53383">
    <property type="entry name" value="PLP-dependent transferases"/>
    <property type="match status" value="1"/>
</dbReference>
<dbReference type="EMBL" id="QFPW01000018">
    <property type="protein sequence ID" value="PZQ47125.1"/>
    <property type="molecule type" value="Genomic_DNA"/>
</dbReference>
<feature type="binding site" evidence="4">
    <location>
        <position position="349"/>
    </location>
    <ligand>
        <name>substrate</name>
    </ligand>
</feature>
<evidence type="ECO:0000259" key="6">
    <source>
        <dbReference type="Pfam" id="PF00266"/>
    </source>
</evidence>
<dbReference type="GO" id="GO:0019265">
    <property type="term" value="P:glycine biosynthetic process, by transamination of glyoxylate"/>
    <property type="evidence" value="ECO:0007669"/>
    <property type="project" value="TreeGrafter"/>
</dbReference>
<dbReference type="InterPro" id="IPR024169">
    <property type="entry name" value="SP_NH2Trfase/AEP_transaminase"/>
</dbReference>
<evidence type="ECO:0000256" key="5">
    <source>
        <dbReference type="PIRSR" id="PIRSR000524-50"/>
    </source>
</evidence>
<dbReference type="InterPro" id="IPR015422">
    <property type="entry name" value="PyrdxlP-dep_Trfase_small"/>
</dbReference>
<dbReference type="InterPro" id="IPR015424">
    <property type="entry name" value="PyrdxlP-dep_Trfase"/>
</dbReference>
<protein>
    <submittedName>
        <fullName evidence="7">Aminotransferase</fullName>
    </submittedName>
</protein>
<dbReference type="Proteomes" id="UP000249185">
    <property type="component" value="Unassembled WGS sequence"/>
</dbReference>
<comment type="similarity">
    <text evidence="2">Belongs to the class-V pyridoxal-phosphate-dependent aminotransferase family.</text>
</comment>
<evidence type="ECO:0000313" key="7">
    <source>
        <dbReference type="EMBL" id="PZQ47125.1"/>
    </source>
</evidence>
<keyword evidence="7" id="KW-0032">Aminotransferase</keyword>
<keyword evidence="7" id="KW-0808">Transferase</keyword>
<gene>
    <name evidence="7" type="ORF">DI556_18070</name>
</gene>
<dbReference type="PIRSF" id="PIRSF000524">
    <property type="entry name" value="SPT"/>
    <property type="match status" value="1"/>
</dbReference>
<keyword evidence="3 5" id="KW-0663">Pyridoxal phosphate</keyword>
<evidence type="ECO:0000256" key="4">
    <source>
        <dbReference type="PIRSR" id="PIRSR000524-1"/>
    </source>
</evidence>
<proteinExistence type="inferred from homology"/>
<dbReference type="GO" id="GO:0004760">
    <property type="term" value="F:L-serine-pyruvate transaminase activity"/>
    <property type="evidence" value="ECO:0007669"/>
    <property type="project" value="TreeGrafter"/>
</dbReference>
<dbReference type="InterPro" id="IPR015421">
    <property type="entry name" value="PyrdxlP-dep_Trfase_major"/>
</dbReference>
<evidence type="ECO:0000256" key="3">
    <source>
        <dbReference type="ARBA" id="ARBA00022898"/>
    </source>
</evidence>
<feature type="modified residue" description="N6-(pyridoxal phosphate)lysine" evidence="5">
    <location>
        <position position="198"/>
    </location>
</feature>
<dbReference type="Gene3D" id="3.40.640.10">
    <property type="entry name" value="Type I PLP-dependent aspartate aminotransferase-like (Major domain)"/>
    <property type="match status" value="1"/>
</dbReference>
<sequence>MSFSFGRAIRAIPGPSMIPDRVLNAMHRPAPNIYEGELVEITAGIRADLARVARTEGAAAIYIGNGHAMWEASLANMVRPGDRVLVLLAGRFGRGWAETARRMGVEVETIDFGFRGAIDPALLEDRLRADRAHAIRAVLSTQTDTASSALTDVPALRAALDAAGHPALLAIDCIASLGSDRFEMDAWGVDVMIAACQKGLMTPPGLGFTFQNARAMAESVPCPSPYWDWKPRSNPRQFYELFCGTAPTHHLFGLREALDMILNEEGIENVWARHDVFARAVAVAVEAWGAGGALELNIPDPDRRSRSVTTVRTGQGEAARIRAWCEQVAGVTLGIGLEAPNVDPSSMFRIAHMGHLNPPTLLGTLATIETALDVLGIAHGAGAVEAAAGLIGRAAAPAPASADRLTIA</sequence>